<proteinExistence type="predicted"/>
<keyword evidence="5" id="KW-1185">Reference proteome</keyword>
<sequence length="941" mass="97648">MKLDFKLSTVAASLAVIGGVALASSQLMAATPLAGTNISNIATASYVDNTNTPRTVTSNEVTTAVAQVGSFTLVNDRSATTTPSGKVEMHHVLTNTGNGTDTFTLQLNNKSGGTFDFESGKFAVYLDKNLDGVPDDAVNLATANTAVELKSGESAGLIVVATTPNTATAGQMDQLELVATATQQTLYVSGQGTKSNTDTVTITAGAVVSLTKAASINSAKVGDEIEYTLTFKNTGNATATNVAIFDILPTNVTYVTNSARYSGSTVALTDIETDTDNYQFNLAKKTLLLNIPELAANKTATLKFKVIVNDTQLNTVDNTAYVDPNGKPSDPSDPTKPNVPLEIGDAVPPTTSTPDGPQPSNESKVPVVSVHKGAINDTSTSAFTDSETPAGSGDDEIVLSGQKDGVPIVFGGSTTADGNKIVVHNSGNSVDTYNLTVDRDALAHFAGTDKLPEGTLITILKSDGATPITDTNGDKHYDTGPIQPGQHAEFVIRVTLPNGSTHTVGYSFLVNSTSIATSTVDTLKLATGPITANSVDLVNKETGDPEKGTGTGTNTPVQDKTTPPGTPITYDATIKNNGNVPDNYVITVPNVPTDWKVEIFEKDSSGNCTTTKATNSGNIQNGSEKSFCVTITPPPGTPAGTEKDIKVEIKSPSTGTSDFIVYQVEVAEQRGLTFTPDRQGQVAPGGTVEYVHTLTNTGNVVEGAAAVKADAAKTGYEYDLQLEWTSTMTDVNTSIYVDLNGNGQADTSELITGTTPAALNASLKTLLETSGGTTPADKGLSPNESIQIIVKVQTPATATAGEKDTTILTFTPTGTGAPGAVSITDLTTINLGQVRLSKTQALATACGTVPANTAFVTSNIKAKPGECVYYRVTAVNDGNQNATAVKISDMVPSYTTYVANSIKPTTGTTEPTTTSKEVRYDVGTLTPAATATLEFAVKVDQ</sequence>
<reference evidence="4 5" key="1">
    <citation type="submission" date="2018-09" db="EMBL/GenBank/DDBJ databases">
        <title>The draft genome of Acinetobacter sp. strains.</title>
        <authorList>
            <person name="Qin J."/>
            <person name="Feng Y."/>
            <person name="Zong Z."/>
        </authorList>
    </citation>
    <scope>NUCLEOTIDE SEQUENCE [LARGE SCALE GENOMIC DNA]</scope>
    <source>
        <strain evidence="4 5">WCHAc060005</strain>
    </source>
</reference>
<keyword evidence="2" id="KW-0732">Signal</keyword>
<dbReference type="Proteomes" id="UP000280271">
    <property type="component" value="Unassembled WGS sequence"/>
</dbReference>
<protein>
    <submittedName>
        <fullName evidence="4">DUF11 domain-containing protein</fullName>
    </submittedName>
</protein>
<dbReference type="InterPro" id="IPR047589">
    <property type="entry name" value="DUF11_rpt"/>
</dbReference>
<gene>
    <name evidence="4" type="ORF">D9K81_08520</name>
</gene>
<accession>A0ABX9TW94</accession>
<feature type="region of interest" description="Disordered" evidence="1">
    <location>
        <begin position="539"/>
        <end position="569"/>
    </location>
</feature>
<feature type="chain" id="PRO_5046485024" evidence="2">
    <location>
        <begin position="30"/>
        <end position="941"/>
    </location>
</feature>
<dbReference type="InterPro" id="IPR051172">
    <property type="entry name" value="Chlamydia_OmcB"/>
</dbReference>
<name>A0ABX9TW94_9GAMM</name>
<evidence type="ECO:0000313" key="5">
    <source>
        <dbReference type="Proteomes" id="UP000280271"/>
    </source>
</evidence>
<evidence type="ECO:0000313" key="4">
    <source>
        <dbReference type="EMBL" id="RLL21734.1"/>
    </source>
</evidence>
<dbReference type="Gene3D" id="2.60.40.740">
    <property type="match status" value="1"/>
</dbReference>
<feature type="compositionally biased region" description="Polar residues" evidence="1">
    <location>
        <begin position="552"/>
        <end position="563"/>
    </location>
</feature>
<dbReference type="RefSeq" id="WP_120375479.1">
    <property type="nucleotide sequence ID" value="NZ_RCHC01000008.1"/>
</dbReference>
<evidence type="ECO:0000256" key="1">
    <source>
        <dbReference type="SAM" id="MobiDB-lite"/>
    </source>
</evidence>
<feature type="region of interest" description="Disordered" evidence="1">
    <location>
        <begin position="317"/>
        <end position="366"/>
    </location>
</feature>
<dbReference type="PANTHER" id="PTHR34819:SF3">
    <property type="entry name" value="CELL SURFACE PROTEIN"/>
    <property type="match status" value="1"/>
</dbReference>
<dbReference type="PANTHER" id="PTHR34819">
    <property type="entry name" value="LARGE CYSTEINE-RICH PERIPLASMIC PROTEIN OMCB"/>
    <property type="match status" value="1"/>
</dbReference>
<feature type="domain" description="DUF11" evidence="3">
    <location>
        <begin position="208"/>
        <end position="331"/>
    </location>
</feature>
<comment type="caution">
    <text evidence="4">The sequence shown here is derived from an EMBL/GenBank/DDBJ whole genome shotgun (WGS) entry which is preliminary data.</text>
</comment>
<feature type="domain" description="DUF11" evidence="3">
    <location>
        <begin position="858"/>
        <end position="940"/>
    </location>
</feature>
<feature type="compositionally biased region" description="Polar residues" evidence="1">
    <location>
        <begin position="349"/>
        <end position="363"/>
    </location>
</feature>
<evidence type="ECO:0000256" key="2">
    <source>
        <dbReference type="SAM" id="SignalP"/>
    </source>
</evidence>
<dbReference type="InterPro" id="IPR001434">
    <property type="entry name" value="OmcB-like_DUF11"/>
</dbReference>
<dbReference type="Gene3D" id="2.60.40.1170">
    <property type="entry name" value="Mu homology domain, subdomain B"/>
    <property type="match status" value="1"/>
</dbReference>
<evidence type="ECO:0000259" key="3">
    <source>
        <dbReference type="Pfam" id="PF01345"/>
    </source>
</evidence>
<dbReference type="NCBIfam" id="TIGR01451">
    <property type="entry name" value="B_ant_repeat"/>
    <property type="match status" value="2"/>
</dbReference>
<dbReference type="EMBL" id="RCHC01000008">
    <property type="protein sequence ID" value="RLL21734.1"/>
    <property type="molecule type" value="Genomic_DNA"/>
</dbReference>
<organism evidence="4 5">
    <name type="scientific">Acinetobacter chengduensis</name>
    <dbReference type="NCBI Taxonomy" id="2420890"/>
    <lineage>
        <taxon>Bacteria</taxon>
        <taxon>Pseudomonadati</taxon>
        <taxon>Pseudomonadota</taxon>
        <taxon>Gammaproteobacteria</taxon>
        <taxon>Moraxellales</taxon>
        <taxon>Moraxellaceae</taxon>
        <taxon>Acinetobacter</taxon>
    </lineage>
</organism>
<dbReference type="Pfam" id="PF01345">
    <property type="entry name" value="DUF11"/>
    <property type="match status" value="2"/>
</dbReference>
<dbReference type="SUPFAM" id="SSF49401">
    <property type="entry name" value="Bacterial adhesins"/>
    <property type="match status" value="1"/>
</dbReference>
<dbReference type="InterPro" id="IPR008966">
    <property type="entry name" value="Adhesion_dom_sf"/>
</dbReference>
<feature type="signal peptide" evidence="2">
    <location>
        <begin position="1"/>
        <end position="29"/>
    </location>
</feature>